<feature type="non-terminal residue" evidence="1">
    <location>
        <position position="79"/>
    </location>
</feature>
<name>A0A0B6YFQ5_9EUPU</name>
<dbReference type="EMBL" id="HACG01008119">
    <property type="protein sequence ID" value="CEK54984.1"/>
    <property type="molecule type" value="Transcribed_RNA"/>
</dbReference>
<protein>
    <submittedName>
        <fullName evidence="1">Uncharacterized protein</fullName>
    </submittedName>
</protein>
<accession>A0A0B6YFQ5</accession>
<gene>
    <name evidence="1" type="primary">ORF24084</name>
</gene>
<proteinExistence type="predicted"/>
<evidence type="ECO:0000313" key="1">
    <source>
        <dbReference type="EMBL" id="CEK54984.1"/>
    </source>
</evidence>
<organism evidence="1">
    <name type="scientific">Arion vulgaris</name>
    <dbReference type="NCBI Taxonomy" id="1028688"/>
    <lineage>
        <taxon>Eukaryota</taxon>
        <taxon>Metazoa</taxon>
        <taxon>Spiralia</taxon>
        <taxon>Lophotrochozoa</taxon>
        <taxon>Mollusca</taxon>
        <taxon>Gastropoda</taxon>
        <taxon>Heterobranchia</taxon>
        <taxon>Euthyneura</taxon>
        <taxon>Panpulmonata</taxon>
        <taxon>Eupulmonata</taxon>
        <taxon>Stylommatophora</taxon>
        <taxon>Helicina</taxon>
        <taxon>Arionoidea</taxon>
        <taxon>Arionidae</taxon>
        <taxon>Arion</taxon>
    </lineage>
</organism>
<reference evidence="1" key="1">
    <citation type="submission" date="2014-12" db="EMBL/GenBank/DDBJ databases">
        <title>Insight into the proteome of Arion vulgaris.</title>
        <authorList>
            <person name="Aradska J."/>
            <person name="Bulat T."/>
            <person name="Smidak R."/>
            <person name="Sarate P."/>
            <person name="Gangsoo J."/>
            <person name="Sialana F."/>
            <person name="Bilban M."/>
            <person name="Lubec G."/>
        </authorList>
    </citation>
    <scope>NUCLEOTIDE SEQUENCE</scope>
    <source>
        <tissue evidence="1">Skin</tissue>
    </source>
</reference>
<dbReference type="AlphaFoldDB" id="A0A0B6YFQ5"/>
<sequence>MASNVDNKISDMSVRIKQEPDFESFSLKEEANDEDDGCLSFVKNETQIGLTSHTFPEVDTFLYCVKCKLKYEGDCPDHG</sequence>